<accession>A0A2G1DJ48</accession>
<protein>
    <recommendedName>
        <fullName evidence="1">Csm1 subunit domain-containing protein</fullName>
    </recommendedName>
</protein>
<gene>
    <name evidence="2" type="ORF">CPU12_04395</name>
</gene>
<organism evidence="2 3">
    <name type="scientific">Malaciobacter molluscorum LMG 25693</name>
    <dbReference type="NCBI Taxonomy" id="870501"/>
    <lineage>
        <taxon>Bacteria</taxon>
        <taxon>Pseudomonadati</taxon>
        <taxon>Campylobacterota</taxon>
        <taxon>Epsilonproteobacteria</taxon>
        <taxon>Campylobacterales</taxon>
        <taxon>Arcobacteraceae</taxon>
        <taxon>Malaciobacter</taxon>
    </lineage>
</organism>
<proteinExistence type="predicted"/>
<dbReference type="RefSeq" id="WP_099341876.1">
    <property type="nucleotide sequence ID" value="NZ_CP032098.1"/>
</dbReference>
<dbReference type="EMBL" id="NXFY01000005">
    <property type="protein sequence ID" value="PHO18525.1"/>
    <property type="molecule type" value="Genomic_DNA"/>
</dbReference>
<evidence type="ECO:0000313" key="2">
    <source>
        <dbReference type="EMBL" id="PHO18525.1"/>
    </source>
</evidence>
<evidence type="ECO:0000259" key="1">
    <source>
        <dbReference type="Pfam" id="PF18211"/>
    </source>
</evidence>
<dbReference type="Proteomes" id="UP000221222">
    <property type="component" value="Unassembled WGS sequence"/>
</dbReference>
<feature type="domain" description="Csm1 subunit" evidence="1">
    <location>
        <begin position="53"/>
        <end position="106"/>
    </location>
</feature>
<dbReference type="Pfam" id="PF18211">
    <property type="entry name" value="Csm1_B"/>
    <property type="match status" value="1"/>
</dbReference>
<dbReference type="InterPro" id="IPR052117">
    <property type="entry name" value="Cas10/Csm1_subtype-III-A"/>
</dbReference>
<comment type="caution">
    <text evidence="2">The sequence shown here is derived from an EMBL/GenBank/DDBJ whole genome shotgun (WGS) entry which is preliminary data.</text>
</comment>
<reference evidence="2 3" key="1">
    <citation type="submission" date="2017-09" db="EMBL/GenBank/DDBJ databases">
        <title>Arcobacter canalis sp. nov., a new species isolated from a water canal contaminated with urban sewage.</title>
        <authorList>
            <person name="Perez-Cataluna A."/>
            <person name="Salas-Masso N."/>
            <person name="Figueras M.J."/>
        </authorList>
    </citation>
    <scope>NUCLEOTIDE SEQUENCE [LARGE SCALE GENOMIC DNA]</scope>
    <source>
        <strain evidence="2 3">F98-3</strain>
    </source>
</reference>
<name>A0A2G1DJ48_9BACT</name>
<evidence type="ECO:0000313" key="3">
    <source>
        <dbReference type="Proteomes" id="UP000221222"/>
    </source>
</evidence>
<dbReference type="InterPro" id="IPR041062">
    <property type="entry name" value="Csm1_B"/>
</dbReference>
<sequence length="108" mass="12554">MSERIDVKTLFDKNYDYLIYKDKINIDEIVKDEDVTIICADFYGIQNFIFENVPSSKAYKVLRAKSAYVQIFTKVLAKYIVELLALEEKNIIFSEAGKIEILSKKVDD</sequence>
<keyword evidence="3" id="KW-1185">Reference proteome</keyword>
<dbReference type="PANTHER" id="PTHR36528:SF1">
    <property type="entry name" value="CRISPR SYSTEM SINGLE-STRAND-SPECIFIC DEOXYRIBONUCLEASE CAS10_CSM1 (SUBTYPE III-A)"/>
    <property type="match status" value="1"/>
</dbReference>
<dbReference type="PANTHER" id="PTHR36528">
    <property type="entry name" value="CRISPR SYSTEM SINGLE-STRAND-SPECIFIC DEOXYRIBONUCLEASE CAS10/CSM1 (SUBTYPE III-A)"/>
    <property type="match status" value="1"/>
</dbReference>
<dbReference type="AlphaFoldDB" id="A0A2G1DJ48"/>